<dbReference type="SUPFAM" id="SSF144083">
    <property type="entry name" value="Magnesium transport protein CorA, transmembrane region"/>
    <property type="match status" value="1"/>
</dbReference>
<keyword evidence="5" id="KW-0175">Coiled coil</keyword>
<evidence type="ECO:0000256" key="6">
    <source>
        <dbReference type="SAM" id="Phobius"/>
    </source>
</evidence>
<keyword evidence="3 6" id="KW-1133">Transmembrane helix</keyword>
<gene>
    <name evidence="7" type="ORF">X797_001083</name>
</gene>
<dbReference type="AlphaFoldDB" id="A0A0A1V824"/>
<protein>
    <submittedName>
        <fullName evidence="7">CorA-like divalent cation transporter</fullName>
    </submittedName>
</protein>
<sequence>CPNRPQTEFMFDRRLRDKLLFEDKHFTYIRRYFWAYNTLAVINTGIKAMVGAYFDTFTDDFWSGNHPVLWPHPSPSSPSGEAYLAKMALLRRELEKAVAELGEVLKRNERTRKEIENLRDQLFSGSSIKESRRAIDQGDNIRILTMISMIFLPLTFSVFGITEFTIPATDWRFAVTMVLVCIPFMALIFLLQTRIFTVVVGELYRFILRVVTFPYRMFTGALEQDAPDNQSLHLAKGRKRRLRMRVANEQPPVSSRWKWPWQKRCNGEGELGKV</sequence>
<keyword evidence="4 6" id="KW-0472">Membrane</keyword>
<keyword evidence="2 6" id="KW-0812">Transmembrane</keyword>
<feature type="transmembrane region" description="Helical" evidence="6">
    <location>
        <begin position="141"/>
        <end position="161"/>
    </location>
</feature>
<evidence type="ECO:0000256" key="2">
    <source>
        <dbReference type="ARBA" id="ARBA00022692"/>
    </source>
</evidence>
<name>A0A0A1V824_9HYPO</name>
<comment type="subcellular location">
    <subcellularLocation>
        <location evidence="1">Membrane</location>
        <topology evidence="1">Multi-pass membrane protein</topology>
    </subcellularLocation>
</comment>
<organism evidence="7 8">
    <name type="scientific">Metarhizium robertsii</name>
    <dbReference type="NCBI Taxonomy" id="568076"/>
    <lineage>
        <taxon>Eukaryota</taxon>
        <taxon>Fungi</taxon>
        <taxon>Dikarya</taxon>
        <taxon>Ascomycota</taxon>
        <taxon>Pezizomycotina</taxon>
        <taxon>Sordariomycetes</taxon>
        <taxon>Hypocreomycetidae</taxon>
        <taxon>Hypocreales</taxon>
        <taxon>Clavicipitaceae</taxon>
        <taxon>Metarhizium</taxon>
    </lineage>
</organism>
<proteinExistence type="predicted"/>
<evidence type="ECO:0000256" key="1">
    <source>
        <dbReference type="ARBA" id="ARBA00004141"/>
    </source>
</evidence>
<dbReference type="Gene3D" id="1.20.58.340">
    <property type="entry name" value="Magnesium transport protein CorA, transmembrane region"/>
    <property type="match status" value="1"/>
</dbReference>
<dbReference type="GO" id="GO:0046873">
    <property type="term" value="F:metal ion transmembrane transporter activity"/>
    <property type="evidence" value="ECO:0007669"/>
    <property type="project" value="InterPro"/>
</dbReference>
<evidence type="ECO:0000313" key="7">
    <source>
        <dbReference type="EMBL" id="EXV06364.1"/>
    </source>
</evidence>
<feature type="transmembrane region" description="Helical" evidence="6">
    <location>
        <begin position="173"/>
        <end position="191"/>
    </location>
</feature>
<feature type="coiled-coil region" evidence="5">
    <location>
        <begin position="87"/>
        <end position="121"/>
    </location>
</feature>
<feature type="non-terminal residue" evidence="7">
    <location>
        <position position="1"/>
    </location>
</feature>
<comment type="caution">
    <text evidence="7">The sequence shown here is derived from an EMBL/GenBank/DDBJ whole genome shotgun (WGS) entry which is preliminary data.</text>
</comment>
<dbReference type="EMBL" id="JELW01000001">
    <property type="protein sequence ID" value="EXV06364.1"/>
    <property type="molecule type" value="Genomic_DNA"/>
</dbReference>
<evidence type="ECO:0000256" key="3">
    <source>
        <dbReference type="ARBA" id="ARBA00022989"/>
    </source>
</evidence>
<evidence type="ECO:0000313" key="8">
    <source>
        <dbReference type="Proteomes" id="UP000030151"/>
    </source>
</evidence>
<accession>A0A0A1V824</accession>
<dbReference type="Proteomes" id="UP000030151">
    <property type="component" value="Unassembled WGS sequence"/>
</dbReference>
<dbReference type="Pfam" id="PF01544">
    <property type="entry name" value="CorA"/>
    <property type="match status" value="1"/>
</dbReference>
<evidence type="ECO:0000256" key="4">
    <source>
        <dbReference type="ARBA" id="ARBA00023136"/>
    </source>
</evidence>
<dbReference type="HOGENOM" id="CLU_1017622_0_0_1"/>
<dbReference type="InterPro" id="IPR002523">
    <property type="entry name" value="MgTranspt_CorA/ZnTranspt_ZntB"/>
</dbReference>
<dbReference type="InterPro" id="IPR045863">
    <property type="entry name" value="CorA_TM1_TM2"/>
</dbReference>
<evidence type="ECO:0000256" key="5">
    <source>
        <dbReference type="SAM" id="Coils"/>
    </source>
</evidence>
<dbReference type="GO" id="GO:0016020">
    <property type="term" value="C:membrane"/>
    <property type="evidence" value="ECO:0007669"/>
    <property type="project" value="UniProtKB-SubCell"/>
</dbReference>
<reference evidence="7 8" key="1">
    <citation type="submission" date="2014-02" db="EMBL/GenBank/DDBJ databases">
        <title>The genome sequence of the entomopathogenic fungus Metarhizium robertsii ARSEF 2575.</title>
        <authorList>
            <person name="Giuliano Garisto Donzelli B."/>
            <person name="Roe B.A."/>
            <person name="Macmil S.L."/>
            <person name="Krasnoff S.B."/>
            <person name="Gibson D.M."/>
        </authorList>
    </citation>
    <scope>NUCLEOTIDE SEQUENCE [LARGE SCALE GENOMIC DNA]</scope>
    <source>
        <strain evidence="7 8">ARSEF 2575</strain>
    </source>
</reference>